<proteinExistence type="predicted"/>
<feature type="transmembrane region" description="Helical" evidence="2">
    <location>
        <begin position="37"/>
        <end position="57"/>
    </location>
</feature>
<protein>
    <submittedName>
        <fullName evidence="3">Uncharacterized protein</fullName>
    </submittedName>
</protein>
<feature type="region of interest" description="Disordered" evidence="1">
    <location>
        <begin position="189"/>
        <end position="222"/>
    </location>
</feature>
<reference evidence="4" key="1">
    <citation type="journal article" date="2016" name="Genome Biol. Evol.">
        <title>Comparative 'omics' of the Fusarium fujikuroi species complex highlights differences in genetic potential and metabolite synthesis.</title>
        <authorList>
            <person name="Niehaus E.-M."/>
            <person name="Muensterkoetter M."/>
            <person name="Proctor R.H."/>
            <person name="Brown D.W."/>
            <person name="Sharon A."/>
            <person name="Idan Y."/>
            <person name="Oren-Young L."/>
            <person name="Sieber C.M."/>
            <person name="Novak O."/>
            <person name="Pencik A."/>
            <person name="Tarkowska D."/>
            <person name="Hromadova K."/>
            <person name="Freeman S."/>
            <person name="Maymon M."/>
            <person name="Elazar M."/>
            <person name="Youssef S.A."/>
            <person name="El-Shabrawy E.S.M."/>
            <person name="Shalaby A.B.A."/>
            <person name="Houterman P."/>
            <person name="Brock N.L."/>
            <person name="Burkhardt I."/>
            <person name="Tsavkelova E.A."/>
            <person name="Dickschat J.S."/>
            <person name="Galuszka P."/>
            <person name="Gueldener U."/>
            <person name="Tudzynski B."/>
        </authorList>
    </citation>
    <scope>NUCLEOTIDE SEQUENCE [LARGE SCALE GENOMIC DNA]</scope>
    <source>
        <strain evidence="4">MRC7560</strain>
    </source>
</reference>
<dbReference type="AlphaFoldDB" id="A0A1L7UHD4"/>
<feature type="transmembrane region" description="Helical" evidence="2">
    <location>
        <begin position="12"/>
        <end position="30"/>
    </location>
</feature>
<feature type="transmembrane region" description="Helical" evidence="2">
    <location>
        <begin position="272"/>
        <end position="298"/>
    </location>
</feature>
<name>A0A1L7UHD4_FUSMA</name>
<evidence type="ECO:0000313" key="4">
    <source>
        <dbReference type="Proteomes" id="UP000184255"/>
    </source>
</evidence>
<feature type="transmembrane region" description="Helical" evidence="2">
    <location>
        <begin position="69"/>
        <end position="90"/>
    </location>
</feature>
<dbReference type="EMBL" id="FCQH01000019">
    <property type="protein sequence ID" value="CVL07137.1"/>
    <property type="molecule type" value="Genomic_DNA"/>
</dbReference>
<feature type="compositionally biased region" description="Polar residues" evidence="1">
    <location>
        <begin position="212"/>
        <end position="222"/>
    </location>
</feature>
<feature type="transmembrane region" description="Helical" evidence="2">
    <location>
        <begin position="232"/>
        <end position="252"/>
    </location>
</feature>
<feature type="compositionally biased region" description="Basic and acidic residues" evidence="1">
    <location>
        <begin position="118"/>
        <end position="131"/>
    </location>
</feature>
<evidence type="ECO:0000313" key="3">
    <source>
        <dbReference type="EMBL" id="CVL07137.1"/>
    </source>
</evidence>
<evidence type="ECO:0000256" key="2">
    <source>
        <dbReference type="SAM" id="Phobius"/>
    </source>
</evidence>
<sequence>MFQLLLTVYPWLLVPPAVYFTIFVAIRIVNRVPCRPYLLLIPSASHLVLHYLHLYMYDILDPYEPLPWPLVRVTGVTSFVIISYTLIICFGRQCRQPQAAESERVHSAAPVMNIQDGQEDKDKTRERSDVTRKSDIPLYNPNYRYLKMLPSHNSSAGHAICEVCKLCEKFGAHYEDSFKTCHLGMDCAKRKSPTRTQQDSPVRPRHKAPTHIQDNSPTRTQRTSPATFDRLFNYRMAVVVWCILIVSMYLLIDIHFLTAQSQHTLFHVRENGIVELAVIAMRLVSLFWLISIAAFYLIRWFVIYPTQWFGLPVLYFCMARADPRISLLEVCDNAVEIAHCVEEGSGWSKTSIVVGWLRESVVRAQQLEQRKKGRV</sequence>
<gene>
    <name evidence="3" type="ORF">FMAN_15283</name>
</gene>
<keyword evidence="4" id="KW-1185">Reference proteome</keyword>
<keyword evidence="2" id="KW-0812">Transmembrane</keyword>
<dbReference type="GeneID" id="65094525"/>
<dbReference type="Proteomes" id="UP000184255">
    <property type="component" value="Unassembled WGS sequence"/>
</dbReference>
<dbReference type="VEuPathDB" id="FungiDB:FMAN_15283"/>
<accession>A0A1L7UHD4</accession>
<comment type="caution">
    <text evidence="3">The sequence shown here is derived from an EMBL/GenBank/DDBJ whole genome shotgun (WGS) entry which is preliminary data.</text>
</comment>
<evidence type="ECO:0000256" key="1">
    <source>
        <dbReference type="SAM" id="MobiDB-lite"/>
    </source>
</evidence>
<organism evidence="3 4">
    <name type="scientific">Fusarium mangiferae</name>
    <name type="common">Mango malformation disease fungus</name>
    <dbReference type="NCBI Taxonomy" id="192010"/>
    <lineage>
        <taxon>Eukaryota</taxon>
        <taxon>Fungi</taxon>
        <taxon>Dikarya</taxon>
        <taxon>Ascomycota</taxon>
        <taxon>Pezizomycotina</taxon>
        <taxon>Sordariomycetes</taxon>
        <taxon>Hypocreomycetidae</taxon>
        <taxon>Hypocreales</taxon>
        <taxon>Nectriaceae</taxon>
        <taxon>Fusarium</taxon>
        <taxon>Fusarium fujikuroi species complex</taxon>
    </lineage>
</organism>
<feature type="region of interest" description="Disordered" evidence="1">
    <location>
        <begin position="110"/>
        <end position="131"/>
    </location>
</feature>
<dbReference type="RefSeq" id="XP_041690307.1">
    <property type="nucleotide sequence ID" value="XM_041824870.1"/>
</dbReference>
<keyword evidence="2" id="KW-0472">Membrane</keyword>
<keyword evidence="2" id="KW-1133">Transmembrane helix</keyword>